<comment type="pathway">
    <text evidence="12">Phospholipid metabolism; phosphatidylethanolamine biosynthesis; phosphatidylethanolamine from CDP-diacylglycerol: step 2/2.</text>
</comment>
<evidence type="ECO:0000256" key="3">
    <source>
        <dbReference type="ARBA" id="ARBA00022516"/>
    </source>
</evidence>
<dbReference type="PANTHER" id="PTHR10067:SF6">
    <property type="entry name" value="PHOSPHATIDYLSERINE DECARBOXYLASE PROENZYME, MITOCHONDRIAL"/>
    <property type="match status" value="1"/>
</dbReference>
<dbReference type="InterPro" id="IPR033177">
    <property type="entry name" value="PSD-B"/>
</dbReference>
<evidence type="ECO:0000256" key="4">
    <source>
        <dbReference type="ARBA" id="ARBA00022793"/>
    </source>
</evidence>
<feature type="modified residue" description="Pyruvic acid (Ser); by autocatalysis" evidence="12">
    <location>
        <position position="256"/>
    </location>
</feature>
<feature type="active site" description="Charge relay system; for autoendoproteolytic cleavage activity" evidence="12">
    <location>
        <position position="152"/>
    </location>
</feature>
<comment type="similarity">
    <text evidence="12">Belongs to the phosphatidylserine decarboxylase family. PSD-B subfamily. Prokaryotic type I sub-subfamily.</text>
</comment>
<evidence type="ECO:0000256" key="6">
    <source>
        <dbReference type="ARBA" id="ARBA00023136"/>
    </source>
</evidence>
<evidence type="ECO:0000256" key="7">
    <source>
        <dbReference type="ARBA" id="ARBA00023145"/>
    </source>
</evidence>
<keyword evidence="14" id="KW-1185">Reference proteome</keyword>
<keyword evidence="9 12" id="KW-0456">Lyase</keyword>
<keyword evidence="4 12" id="KW-0210">Decarboxylase</keyword>
<dbReference type="NCBIfam" id="TIGR00163">
    <property type="entry name" value="PS_decarb"/>
    <property type="match status" value="1"/>
</dbReference>
<comment type="subunit">
    <text evidence="12">Heterodimer of a large membrane-associated beta subunit and a small pyruvoyl-containing alpha subunit.</text>
</comment>
<keyword evidence="7 12" id="KW-0865">Zymogen</keyword>
<dbReference type="EC" id="4.1.1.65" evidence="12"/>
<feature type="active site" description="Charge relay system; for autoendoproteolytic cleavage activity" evidence="12">
    <location>
        <position position="256"/>
    </location>
</feature>
<feature type="active site" description="Charge relay system; for autoendoproteolytic cleavage activity" evidence="12">
    <location>
        <position position="95"/>
    </location>
</feature>
<evidence type="ECO:0000256" key="5">
    <source>
        <dbReference type="ARBA" id="ARBA00023098"/>
    </source>
</evidence>
<dbReference type="EMBL" id="CP063056">
    <property type="protein sequence ID" value="QPB43671.1"/>
    <property type="molecule type" value="Genomic_DNA"/>
</dbReference>
<feature type="chain" id="PRO_5044898799" description="Phosphatidylserine decarboxylase alpha chain" evidence="12">
    <location>
        <begin position="256"/>
        <end position="289"/>
    </location>
</feature>
<keyword evidence="10 12" id="KW-1208">Phospholipid metabolism</keyword>
<dbReference type="HAMAP" id="MF_00662">
    <property type="entry name" value="PS_decarb_PSD_B_type1"/>
    <property type="match status" value="1"/>
</dbReference>
<comment type="function">
    <text evidence="12">Catalyzes the formation of phosphatidylethanolamine (PtdEtn) from phosphatidylserine (PtdSer).</text>
</comment>
<sequence length="289" mass="33405">MNRISYWQRLKIAFQYVMPQFYLTRFAGWFAKQKWGKITHLAIQVFAKKYHIDMSIAQKEQFNEYASFNEFFIRPLKENARPINQNPSALCLPADGRISECGHIDDNRLLQAKGHFFRLEELLAEDETLVETFKNGEFVTTYLSPRDYHRVHMPCDGTLRKMIYVPGELFSVNPFLAQHIPNLFARNERVICVFDTEFGTMVQILVGATITASIGTTWAGVINPPRHDTVKTWTYEGENAVKLTKGQEMGWFQLGSTVINLFQENQVRLADHLTVSEPVRMGEILAYKN</sequence>
<dbReference type="InterPro" id="IPR033178">
    <property type="entry name" value="PSD_type1_pro"/>
</dbReference>
<evidence type="ECO:0000256" key="9">
    <source>
        <dbReference type="ARBA" id="ARBA00023239"/>
    </source>
</evidence>
<evidence type="ECO:0000256" key="11">
    <source>
        <dbReference type="ARBA" id="ARBA00023317"/>
    </source>
</evidence>
<comment type="pathway">
    <text evidence="1">Lipid metabolism.</text>
</comment>
<keyword evidence="8 12" id="KW-0594">Phospholipid biosynthesis</keyword>
<comment type="PTM">
    <text evidence="12">Is synthesized initially as an inactive proenzyme. Formation of the active enzyme involves a self-maturation process in which the active site pyruvoyl group is generated from an internal serine residue via an autocatalytic post-translational modification. Two non-identical subunits are generated from the proenzyme in this reaction, and the pyruvate is formed at the N-terminus of the alpha chain, which is derived from the carboxyl end of the proenzyme. The autoendoproteolytic cleavage occurs by a canonical serine protease mechanism, in which the side chain hydroxyl group of the serine supplies its oxygen atom to form the C-terminus of the beta chain, while the remainder of the serine residue undergoes an oxidative deamination to produce ammonia and the pyruvoyl prosthetic group on the alpha chain. During this reaction, the Ser that is part of the protease active site of the proenzyme becomes the pyruvoyl prosthetic group, which constitutes an essential element of the active site of the mature decarboxylase.</text>
</comment>
<keyword evidence="2 12" id="KW-1003">Cell membrane</keyword>
<dbReference type="PANTHER" id="PTHR10067">
    <property type="entry name" value="PHOSPHATIDYLSERINE DECARBOXYLASE"/>
    <property type="match status" value="1"/>
</dbReference>
<keyword evidence="11 12" id="KW-0670">Pyruvate</keyword>
<name>A0ABX6V5Y0_9PAST</name>
<keyword evidence="5 12" id="KW-0443">Lipid metabolism</keyword>
<evidence type="ECO:0000256" key="8">
    <source>
        <dbReference type="ARBA" id="ARBA00023209"/>
    </source>
</evidence>
<evidence type="ECO:0000256" key="10">
    <source>
        <dbReference type="ARBA" id="ARBA00023264"/>
    </source>
</evidence>
<evidence type="ECO:0000256" key="2">
    <source>
        <dbReference type="ARBA" id="ARBA00022475"/>
    </source>
</evidence>
<keyword evidence="6 12" id="KW-0472">Membrane</keyword>
<feature type="active site" description="Schiff-base intermediate with substrate; via pyruvic acid; for decarboxylase activity" evidence="12">
    <location>
        <position position="256"/>
    </location>
</feature>
<dbReference type="InterPro" id="IPR003817">
    <property type="entry name" value="PS_Dcarbxylase"/>
</dbReference>
<evidence type="ECO:0000313" key="13">
    <source>
        <dbReference type="EMBL" id="QPB43671.1"/>
    </source>
</evidence>
<proteinExistence type="inferred from homology"/>
<comment type="catalytic activity">
    <reaction evidence="12">
        <text>a 1,2-diacyl-sn-glycero-3-phospho-L-serine + H(+) = a 1,2-diacyl-sn-glycero-3-phosphoethanolamine + CO2</text>
        <dbReference type="Rhea" id="RHEA:20828"/>
        <dbReference type="ChEBI" id="CHEBI:15378"/>
        <dbReference type="ChEBI" id="CHEBI:16526"/>
        <dbReference type="ChEBI" id="CHEBI:57262"/>
        <dbReference type="ChEBI" id="CHEBI:64612"/>
        <dbReference type="EC" id="4.1.1.65"/>
    </reaction>
</comment>
<organism evidence="13 14">
    <name type="scientific">Rodentibacter haemolyticus</name>
    <dbReference type="NCBI Taxonomy" id="2778911"/>
    <lineage>
        <taxon>Bacteria</taxon>
        <taxon>Pseudomonadati</taxon>
        <taxon>Pseudomonadota</taxon>
        <taxon>Gammaproteobacteria</taxon>
        <taxon>Pasteurellales</taxon>
        <taxon>Pasteurellaceae</taxon>
        <taxon>Rodentibacter</taxon>
    </lineage>
</organism>
<reference evidence="13 14" key="1">
    <citation type="submission" date="2020-10" db="EMBL/GenBank/DDBJ databases">
        <title>Genome Sequencing of Rodentibacter spp. strain DSM111151.</title>
        <authorList>
            <person name="Benga L."/>
            <person name="Lautwein T."/>
        </authorList>
    </citation>
    <scope>NUCLEOTIDE SEQUENCE [LARGE SCALE GENOMIC DNA]</scope>
    <source>
        <strain evidence="13 14">DSM 111151</strain>
    </source>
</reference>
<accession>A0ABX6V5Y0</accession>
<dbReference type="GO" id="GO:0004609">
    <property type="term" value="F:phosphatidylserine decarboxylase activity"/>
    <property type="evidence" value="ECO:0007669"/>
    <property type="project" value="UniProtKB-EC"/>
</dbReference>
<evidence type="ECO:0000313" key="14">
    <source>
        <dbReference type="Proteomes" id="UP000663069"/>
    </source>
</evidence>
<comment type="cofactor">
    <cofactor evidence="12">
        <name>pyruvate</name>
        <dbReference type="ChEBI" id="CHEBI:15361"/>
    </cofactor>
    <text evidence="12">Binds 1 pyruvoyl group covalently per subunit.</text>
</comment>
<feature type="site" description="Cleavage (non-hydrolytic); by autocatalysis" evidence="12">
    <location>
        <begin position="255"/>
        <end position="256"/>
    </location>
</feature>
<protein>
    <recommendedName>
        <fullName evidence="12">Phosphatidylserine decarboxylase proenzyme</fullName>
        <ecNumber evidence="12">4.1.1.65</ecNumber>
    </recommendedName>
    <component>
        <recommendedName>
            <fullName evidence="12">Phosphatidylserine decarboxylase alpha chain</fullName>
        </recommendedName>
    </component>
    <component>
        <recommendedName>
            <fullName evidence="12">Phosphatidylserine decarboxylase beta chain</fullName>
        </recommendedName>
    </component>
</protein>
<gene>
    <name evidence="12 13" type="primary">psd</name>
    <name evidence="13" type="ORF">IHV77_04855</name>
</gene>
<dbReference type="Pfam" id="PF02666">
    <property type="entry name" value="PS_Dcarbxylase"/>
    <property type="match status" value="1"/>
</dbReference>
<evidence type="ECO:0000256" key="1">
    <source>
        <dbReference type="ARBA" id="ARBA00005189"/>
    </source>
</evidence>
<evidence type="ECO:0000256" key="12">
    <source>
        <dbReference type="HAMAP-Rule" id="MF_00662"/>
    </source>
</evidence>
<comment type="subcellular location">
    <subcellularLocation>
        <location evidence="12">Cell membrane</location>
        <topology evidence="12">Peripheral membrane protein</topology>
    </subcellularLocation>
</comment>
<dbReference type="Proteomes" id="UP000663069">
    <property type="component" value="Chromosome"/>
</dbReference>
<keyword evidence="3 12" id="KW-0444">Lipid biosynthesis</keyword>
<feature type="chain" id="PRO_5044898800" description="Phosphatidylserine decarboxylase beta chain" evidence="12">
    <location>
        <begin position="1"/>
        <end position="255"/>
    </location>
</feature>